<keyword evidence="3" id="KW-1185">Reference proteome</keyword>
<comment type="caution">
    <text evidence="2">The sequence shown here is derived from an EMBL/GenBank/DDBJ whole genome shotgun (WGS) entry which is preliminary data.</text>
</comment>
<evidence type="ECO:0000256" key="1">
    <source>
        <dbReference type="SAM" id="MobiDB-lite"/>
    </source>
</evidence>
<dbReference type="EMBL" id="WHUW01000015">
    <property type="protein sequence ID" value="KAF8439121.1"/>
    <property type="molecule type" value="Genomic_DNA"/>
</dbReference>
<name>A0AAD4GE05_BOLED</name>
<reference evidence="2" key="1">
    <citation type="submission" date="2019-10" db="EMBL/GenBank/DDBJ databases">
        <authorList>
            <consortium name="DOE Joint Genome Institute"/>
            <person name="Kuo A."/>
            <person name="Miyauchi S."/>
            <person name="Kiss E."/>
            <person name="Drula E."/>
            <person name="Kohler A."/>
            <person name="Sanchez-Garcia M."/>
            <person name="Andreopoulos B."/>
            <person name="Barry K.W."/>
            <person name="Bonito G."/>
            <person name="Buee M."/>
            <person name="Carver A."/>
            <person name="Chen C."/>
            <person name="Cichocki N."/>
            <person name="Clum A."/>
            <person name="Culley D."/>
            <person name="Crous P.W."/>
            <person name="Fauchery L."/>
            <person name="Girlanda M."/>
            <person name="Hayes R."/>
            <person name="Keri Z."/>
            <person name="LaButti K."/>
            <person name="Lipzen A."/>
            <person name="Lombard V."/>
            <person name="Magnuson J."/>
            <person name="Maillard F."/>
            <person name="Morin E."/>
            <person name="Murat C."/>
            <person name="Nolan M."/>
            <person name="Ohm R."/>
            <person name="Pangilinan J."/>
            <person name="Pereira M."/>
            <person name="Perotto S."/>
            <person name="Peter M."/>
            <person name="Riley R."/>
            <person name="Sitrit Y."/>
            <person name="Stielow B."/>
            <person name="Szollosi G."/>
            <person name="Zifcakova L."/>
            <person name="Stursova M."/>
            <person name="Spatafora J.W."/>
            <person name="Tedersoo L."/>
            <person name="Vaario L.-M."/>
            <person name="Yamada A."/>
            <person name="Yan M."/>
            <person name="Wang P."/>
            <person name="Xu J."/>
            <person name="Bruns T."/>
            <person name="Baldrian P."/>
            <person name="Vilgalys R."/>
            <person name="Henrissat B."/>
            <person name="Grigoriev I.V."/>
            <person name="Hibbett D."/>
            <person name="Nagy L.G."/>
            <person name="Martin F.M."/>
        </authorList>
    </citation>
    <scope>NUCLEOTIDE SEQUENCE</scope>
    <source>
        <strain evidence="2">BED1</strain>
    </source>
</reference>
<feature type="region of interest" description="Disordered" evidence="1">
    <location>
        <begin position="36"/>
        <end position="84"/>
    </location>
</feature>
<evidence type="ECO:0000313" key="3">
    <source>
        <dbReference type="Proteomes" id="UP001194468"/>
    </source>
</evidence>
<accession>A0AAD4GE05</accession>
<protein>
    <submittedName>
        <fullName evidence="2">Uncharacterized protein</fullName>
    </submittedName>
</protein>
<organism evidence="2 3">
    <name type="scientific">Boletus edulis BED1</name>
    <dbReference type="NCBI Taxonomy" id="1328754"/>
    <lineage>
        <taxon>Eukaryota</taxon>
        <taxon>Fungi</taxon>
        <taxon>Dikarya</taxon>
        <taxon>Basidiomycota</taxon>
        <taxon>Agaricomycotina</taxon>
        <taxon>Agaricomycetes</taxon>
        <taxon>Agaricomycetidae</taxon>
        <taxon>Boletales</taxon>
        <taxon>Boletineae</taxon>
        <taxon>Boletaceae</taxon>
        <taxon>Boletoideae</taxon>
        <taxon>Boletus</taxon>
    </lineage>
</organism>
<dbReference type="AlphaFoldDB" id="A0AAD4GE05"/>
<evidence type="ECO:0000313" key="2">
    <source>
        <dbReference type="EMBL" id="KAF8439121.1"/>
    </source>
</evidence>
<feature type="compositionally biased region" description="Polar residues" evidence="1">
    <location>
        <begin position="42"/>
        <end position="81"/>
    </location>
</feature>
<proteinExistence type="predicted"/>
<reference evidence="2" key="2">
    <citation type="journal article" date="2020" name="Nat. Commun.">
        <title>Large-scale genome sequencing of mycorrhizal fungi provides insights into the early evolution of symbiotic traits.</title>
        <authorList>
            <person name="Miyauchi S."/>
            <person name="Kiss E."/>
            <person name="Kuo A."/>
            <person name="Drula E."/>
            <person name="Kohler A."/>
            <person name="Sanchez-Garcia M."/>
            <person name="Morin E."/>
            <person name="Andreopoulos B."/>
            <person name="Barry K.W."/>
            <person name="Bonito G."/>
            <person name="Buee M."/>
            <person name="Carver A."/>
            <person name="Chen C."/>
            <person name="Cichocki N."/>
            <person name="Clum A."/>
            <person name="Culley D."/>
            <person name="Crous P.W."/>
            <person name="Fauchery L."/>
            <person name="Girlanda M."/>
            <person name="Hayes R.D."/>
            <person name="Keri Z."/>
            <person name="LaButti K."/>
            <person name="Lipzen A."/>
            <person name="Lombard V."/>
            <person name="Magnuson J."/>
            <person name="Maillard F."/>
            <person name="Murat C."/>
            <person name="Nolan M."/>
            <person name="Ohm R.A."/>
            <person name="Pangilinan J."/>
            <person name="Pereira M.F."/>
            <person name="Perotto S."/>
            <person name="Peter M."/>
            <person name="Pfister S."/>
            <person name="Riley R."/>
            <person name="Sitrit Y."/>
            <person name="Stielow J.B."/>
            <person name="Szollosi G."/>
            <person name="Zifcakova L."/>
            <person name="Stursova M."/>
            <person name="Spatafora J.W."/>
            <person name="Tedersoo L."/>
            <person name="Vaario L.M."/>
            <person name="Yamada A."/>
            <person name="Yan M."/>
            <person name="Wang P."/>
            <person name="Xu J."/>
            <person name="Bruns T."/>
            <person name="Baldrian P."/>
            <person name="Vilgalys R."/>
            <person name="Dunand C."/>
            <person name="Henrissat B."/>
            <person name="Grigoriev I.V."/>
            <person name="Hibbett D."/>
            <person name="Nagy L.G."/>
            <person name="Martin F.M."/>
        </authorList>
    </citation>
    <scope>NUCLEOTIDE SEQUENCE</scope>
    <source>
        <strain evidence="2">BED1</strain>
    </source>
</reference>
<dbReference type="Proteomes" id="UP001194468">
    <property type="component" value="Unassembled WGS sequence"/>
</dbReference>
<gene>
    <name evidence="2" type="ORF">L210DRAFT_3543534</name>
</gene>
<sequence length="105" mass="11242">MEGIATVHASSAPAGLVVLHTGLCLLDPCHSLKTSPPRPTFLWQSASPPHSSRNPSPQMTATTHRAQNLPSDTTGWTSGMTRTKVRSVLVRNSGPERTFGSRSTH</sequence>